<evidence type="ECO:0000256" key="3">
    <source>
        <dbReference type="ARBA" id="ARBA00023136"/>
    </source>
</evidence>
<evidence type="ECO:0000256" key="2">
    <source>
        <dbReference type="ARBA" id="ARBA00022989"/>
    </source>
</evidence>
<feature type="transmembrane region" description="Helical" evidence="4">
    <location>
        <begin position="311"/>
        <end position="333"/>
    </location>
</feature>
<dbReference type="PANTHER" id="PTHR11360">
    <property type="entry name" value="MONOCARBOXYLATE TRANSPORTER"/>
    <property type="match status" value="1"/>
</dbReference>
<comment type="caution">
    <text evidence="6">The sequence shown here is derived from an EMBL/GenBank/DDBJ whole genome shotgun (WGS) entry which is preliminary data.</text>
</comment>
<feature type="transmembrane region" description="Helical" evidence="4">
    <location>
        <begin position="254"/>
        <end position="275"/>
    </location>
</feature>
<evidence type="ECO:0000256" key="4">
    <source>
        <dbReference type="SAM" id="Phobius"/>
    </source>
</evidence>
<feature type="domain" description="Major facilitator superfamily (MFS) profile" evidence="5">
    <location>
        <begin position="13"/>
        <end position="402"/>
    </location>
</feature>
<feature type="transmembrane region" description="Helical" evidence="4">
    <location>
        <begin position="140"/>
        <end position="162"/>
    </location>
</feature>
<keyword evidence="1 4" id="KW-0812">Transmembrane</keyword>
<reference evidence="6" key="1">
    <citation type="journal article" date="2023" name="Int. J. Syst. Evol. Microbiol.">
        <title>Sinisalibacter aestuarii sp. nov., isolated from estuarine sediment of the Arakawa River.</title>
        <authorList>
            <person name="Arafat S.T."/>
            <person name="Hirano S."/>
            <person name="Sato A."/>
            <person name="Takeuchi K."/>
            <person name="Yasuda T."/>
            <person name="Terahara T."/>
            <person name="Hamada M."/>
            <person name="Kobayashi T."/>
        </authorList>
    </citation>
    <scope>NUCLEOTIDE SEQUENCE</scope>
    <source>
        <strain evidence="6">B-399</strain>
    </source>
</reference>
<feature type="transmembrane region" description="Helical" evidence="4">
    <location>
        <begin position="168"/>
        <end position="188"/>
    </location>
</feature>
<evidence type="ECO:0000259" key="5">
    <source>
        <dbReference type="PROSITE" id="PS50850"/>
    </source>
</evidence>
<keyword evidence="3 4" id="KW-0472">Membrane</keyword>
<organism evidence="6 7">
    <name type="scientific">Sinisalibacter aestuarii</name>
    <dbReference type="NCBI Taxonomy" id="2949426"/>
    <lineage>
        <taxon>Bacteria</taxon>
        <taxon>Pseudomonadati</taxon>
        <taxon>Pseudomonadota</taxon>
        <taxon>Alphaproteobacteria</taxon>
        <taxon>Rhodobacterales</taxon>
        <taxon>Roseobacteraceae</taxon>
        <taxon>Sinisalibacter</taxon>
    </lineage>
</organism>
<name>A0ABQ5LNA6_9RHOB</name>
<dbReference type="Gene3D" id="1.20.1250.20">
    <property type="entry name" value="MFS general substrate transporter like domains"/>
    <property type="match status" value="2"/>
</dbReference>
<evidence type="ECO:0000313" key="7">
    <source>
        <dbReference type="Proteomes" id="UP001144205"/>
    </source>
</evidence>
<feature type="transmembrane region" description="Helical" evidence="4">
    <location>
        <begin position="345"/>
        <end position="368"/>
    </location>
</feature>
<feature type="transmembrane region" description="Helical" evidence="4">
    <location>
        <begin position="287"/>
        <end position="305"/>
    </location>
</feature>
<dbReference type="EMBL" id="BROH01000001">
    <property type="protein sequence ID" value="GKY86438.1"/>
    <property type="molecule type" value="Genomic_DNA"/>
</dbReference>
<protein>
    <submittedName>
        <fullName evidence="6">MFS transporter</fullName>
    </submittedName>
</protein>
<dbReference type="SUPFAM" id="SSF103473">
    <property type="entry name" value="MFS general substrate transporter"/>
    <property type="match status" value="1"/>
</dbReference>
<dbReference type="InterPro" id="IPR020846">
    <property type="entry name" value="MFS_dom"/>
</dbReference>
<feature type="transmembrane region" description="Helical" evidence="4">
    <location>
        <begin position="221"/>
        <end position="242"/>
    </location>
</feature>
<dbReference type="PANTHER" id="PTHR11360:SF308">
    <property type="entry name" value="BLL3089 PROTEIN"/>
    <property type="match status" value="1"/>
</dbReference>
<feature type="transmembrane region" description="Helical" evidence="4">
    <location>
        <begin position="79"/>
        <end position="98"/>
    </location>
</feature>
<keyword evidence="7" id="KW-1185">Reference proteome</keyword>
<dbReference type="InterPro" id="IPR011701">
    <property type="entry name" value="MFS"/>
</dbReference>
<feature type="transmembrane region" description="Helical" evidence="4">
    <location>
        <begin position="374"/>
        <end position="396"/>
    </location>
</feature>
<proteinExistence type="predicted"/>
<accession>A0ABQ5LNA6</accession>
<dbReference type="Pfam" id="PF07690">
    <property type="entry name" value="MFS_1"/>
    <property type="match status" value="1"/>
</dbReference>
<feature type="transmembrane region" description="Helical" evidence="4">
    <location>
        <begin position="51"/>
        <end position="72"/>
    </location>
</feature>
<keyword evidence="2 4" id="KW-1133">Transmembrane helix</keyword>
<dbReference type="InterPro" id="IPR050327">
    <property type="entry name" value="Proton-linked_MCT"/>
</dbReference>
<dbReference type="InterPro" id="IPR036259">
    <property type="entry name" value="MFS_trans_sf"/>
</dbReference>
<dbReference type="PROSITE" id="PS50850">
    <property type="entry name" value="MFS"/>
    <property type="match status" value="1"/>
</dbReference>
<evidence type="ECO:0000313" key="6">
    <source>
        <dbReference type="EMBL" id="GKY86438.1"/>
    </source>
</evidence>
<evidence type="ECO:0000256" key="1">
    <source>
        <dbReference type="ARBA" id="ARBA00022692"/>
    </source>
</evidence>
<dbReference type="Proteomes" id="UP001144205">
    <property type="component" value="Unassembled WGS sequence"/>
</dbReference>
<dbReference type="RefSeq" id="WP_281840405.1">
    <property type="nucleotide sequence ID" value="NZ_BROH01000001.1"/>
</dbReference>
<gene>
    <name evidence="6" type="ORF">STA1M1_03070</name>
</gene>
<sequence>MSFVAFLRVNAAWLTAGFLLTFTSSFGQTFFISIFAGEIRETFGLSHGQWGGLYTIATTGSAVLMVWSGVLTDRYRVRSLGAVVLSGLALAALAMALVPNAWLLVVVIFALRFTGQGMTNHLAVVAMARWFTATRGKALAIARLGFTLGEALLPMAFVALLALYDWRWLWVIAAGAAVLAIPLLSLLLQRERIPSEMSASSDATGMQGRHWTRGEVLRHPLFWFVVPLLIGPPAFGTALFFHQVHLAEVKGWPLLQYVALFPVYSGVSLVFMLISGWAVDRFGTARLMPWILLPMAIGFFLMGRADTLAAAALAFALLGITSGSTGTVPSAFWAEFYGTRHIGSIKALASALMVFGSAIGPGLTGLLIDLGFPFPAQMMAISVYFIAAAGLIAFGVRSISAN</sequence>